<protein>
    <submittedName>
        <fullName evidence="1">Uncharacterized protein</fullName>
    </submittedName>
</protein>
<dbReference type="Proteomes" id="UP000034098">
    <property type="component" value="Unassembled WGS sequence"/>
</dbReference>
<evidence type="ECO:0000313" key="2">
    <source>
        <dbReference type="Proteomes" id="UP000034098"/>
    </source>
</evidence>
<organism evidence="1 2">
    <name type="scientific">Microbacterium trichothecenolyticum</name>
    <name type="common">Aureobacterium trichothecenolyticum</name>
    <dbReference type="NCBI Taxonomy" id="69370"/>
    <lineage>
        <taxon>Bacteria</taxon>
        <taxon>Bacillati</taxon>
        <taxon>Actinomycetota</taxon>
        <taxon>Actinomycetes</taxon>
        <taxon>Micrococcales</taxon>
        <taxon>Microbacteriaceae</taxon>
        <taxon>Microbacterium</taxon>
    </lineage>
</organism>
<comment type="caution">
    <text evidence="1">The sequence shown here is derived from an EMBL/GenBank/DDBJ whole genome shotgun (WGS) entry which is preliminary data.</text>
</comment>
<name>A0A0M2H527_MICTR</name>
<dbReference type="PATRIC" id="fig|69370.6.peg.2692"/>
<evidence type="ECO:0000313" key="1">
    <source>
        <dbReference type="EMBL" id="KJL41421.1"/>
    </source>
</evidence>
<dbReference type="AlphaFoldDB" id="A0A0M2H527"/>
<sequence length="173" mass="18777">MNTSRIDRLEVAVGGLSRAELRRTLASRNILLNAHAETLLDAEVFDKRSPHIIAVTERTVADLGRPHGAPLPDILELGRNLGLALCPAEAGPYLRLALNDQATSADATMSTGKAPDGSLTVASEPLSADDDYPKGFYLRVVDGRAWLRGYRCDDEHIWSPGDRFVFQANSPSP</sequence>
<accession>A0A0M2H527</accession>
<reference evidence="1 2" key="1">
    <citation type="submission" date="2015-02" db="EMBL/GenBank/DDBJ databases">
        <title>Draft genome sequences of ten Microbacterium spp. with emphasis on heavy metal contaminated environments.</title>
        <authorList>
            <person name="Corretto E."/>
        </authorList>
    </citation>
    <scope>NUCLEOTIDE SEQUENCE [LARGE SCALE GENOMIC DNA]</scope>
    <source>
        <strain evidence="1 2">DSM 8608</strain>
    </source>
</reference>
<keyword evidence="2" id="KW-1185">Reference proteome</keyword>
<dbReference type="EMBL" id="JYJA01000037">
    <property type="protein sequence ID" value="KJL41421.1"/>
    <property type="molecule type" value="Genomic_DNA"/>
</dbReference>
<proteinExistence type="predicted"/>
<gene>
    <name evidence="1" type="ORF">RS82_02650</name>
</gene>